<name>A0A4R7V2L9_9PSEU</name>
<dbReference type="Proteomes" id="UP000294927">
    <property type="component" value="Unassembled WGS sequence"/>
</dbReference>
<reference evidence="1 2" key="1">
    <citation type="submission" date="2019-03" db="EMBL/GenBank/DDBJ databases">
        <title>Genomic Encyclopedia of Archaeal and Bacterial Type Strains, Phase II (KMG-II): from individual species to whole genera.</title>
        <authorList>
            <person name="Goeker M."/>
        </authorList>
    </citation>
    <scope>NUCLEOTIDE SEQUENCE [LARGE SCALE GENOMIC DNA]</scope>
    <source>
        <strain evidence="1 2">DSM 45499</strain>
    </source>
</reference>
<accession>A0A4R7V2L9</accession>
<evidence type="ECO:0000313" key="2">
    <source>
        <dbReference type="Proteomes" id="UP000294927"/>
    </source>
</evidence>
<evidence type="ECO:0000313" key="1">
    <source>
        <dbReference type="EMBL" id="TDV43608.1"/>
    </source>
</evidence>
<sequence>MSGLASVFADGHVDGCELAGYHAGLSAGLGKALVDLDDTELVAAARGGFAAVPAERVHEDATVVEHGMVAAEGVAILDVRLPAGLTVLRPAGDRPEVVGLRLAAVRIGLVRKVLDQALARQTDENSLLRWRIGLRAIGEIRAVLEGLRWRLVGLAGFPSRADVAEVHARLTDLDWRVARLFWPEGYREDRRVRALFVGELVATTWVGA</sequence>
<dbReference type="EMBL" id="SOCP01000015">
    <property type="protein sequence ID" value="TDV43608.1"/>
    <property type="molecule type" value="Genomic_DNA"/>
</dbReference>
<dbReference type="AlphaFoldDB" id="A0A4R7V2L9"/>
<dbReference type="OrthoDB" id="3619737at2"/>
<organism evidence="1 2">
    <name type="scientific">Actinophytocola oryzae</name>
    <dbReference type="NCBI Taxonomy" id="502181"/>
    <lineage>
        <taxon>Bacteria</taxon>
        <taxon>Bacillati</taxon>
        <taxon>Actinomycetota</taxon>
        <taxon>Actinomycetes</taxon>
        <taxon>Pseudonocardiales</taxon>
        <taxon>Pseudonocardiaceae</taxon>
    </lineage>
</organism>
<gene>
    <name evidence="1" type="ORF">CLV71_11570</name>
</gene>
<protein>
    <submittedName>
        <fullName evidence="1">Uncharacterized protein</fullName>
    </submittedName>
</protein>
<dbReference type="RefSeq" id="WP_133906833.1">
    <property type="nucleotide sequence ID" value="NZ_SOCP01000015.1"/>
</dbReference>
<proteinExistence type="predicted"/>
<keyword evidence="2" id="KW-1185">Reference proteome</keyword>
<comment type="caution">
    <text evidence="1">The sequence shown here is derived from an EMBL/GenBank/DDBJ whole genome shotgun (WGS) entry which is preliminary data.</text>
</comment>